<feature type="signal peptide" evidence="1">
    <location>
        <begin position="1"/>
        <end position="20"/>
    </location>
</feature>
<comment type="caution">
    <text evidence="2">The sequence shown here is derived from an EMBL/GenBank/DDBJ whole genome shotgun (WGS) entry which is preliminary data.</text>
</comment>
<dbReference type="InterPro" id="IPR017853">
    <property type="entry name" value="GH"/>
</dbReference>
<protein>
    <recommendedName>
        <fullName evidence="4">Glycosyl hydrolase family 26</fullName>
    </recommendedName>
</protein>
<dbReference type="AlphaFoldDB" id="A0A919VWH8"/>
<dbReference type="Proteomes" id="UP000681340">
    <property type="component" value="Unassembled WGS sequence"/>
</dbReference>
<accession>A0A919VWH8</accession>
<reference evidence="2" key="1">
    <citation type="submission" date="2021-03" db="EMBL/GenBank/DDBJ databases">
        <title>Whole genome shotgun sequence of Actinoplanes auranticolor NBRC 12245.</title>
        <authorList>
            <person name="Komaki H."/>
            <person name="Tamura T."/>
        </authorList>
    </citation>
    <scope>NUCLEOTIDE SEQUENCE</scope>
    <source>
        <strain evidence="2">NBRC 12245</strain>
    </source>
</reference>
<sequence>MTFKLAHVLTLTLAVLPLTACGSDGDRPARACPAGTSAALTPYPGPAGWIQGATWSPTTDVAGELRRMRDGYGIDTVNVYGLETWSRSRLDEFFTALTTLRMRAVVRLEAYEPATFAFRPEDAAEVLDRHRELLDYVRDKPVAYLALNMPVDDPRVQARLGGVNSQLSGQRQVTYAKTLVSLVRPHAGPAPVFVGLFYGWDGSYRIPSYRDSGADGYVLTSYSYPGSRVPHAGSSTDELIDAPRLRAAADRAVAGQPGAPIVVEYGFQTLAAQQSMPDQTAGLVADVTVKRAALRATTHFYCSRYPAVIGTTYFGYNVFKAEGNPPRTLDYGLTTPPAQ</sequence>
<dbReference type="SUPFAM" id="SSF51445">
    <property type="entry name" value="(Trans)glycosidases"/>
    <property type="match status" value="1"/>
</dbReference>
<evidence type="ECO:0000313" key="2">
    <source>
        <dbReference type="EMBL" id="GIM78372.1"/>
    </source>
</evidence>
<organism evidence="2 3">
    <name type="scientific">Actinoplanes auranticolor</name>
    <dbReference type="NCBI Taxonomy" id="47988"/>
    <lineage>
        <taxon>Bacteria</taxon>
        <taxon>Bacillati</taxon>
        <taxon>Actinomycetota</taxon>
        <taxon>Actinomycetes</taxon>
        <taxon>Micromonosporales</taxon>
        <taxon>Micromonosporaceae</taxon>
        <taxon>Actinoplanes</taxon>
    </lineage>
</organism>
<name>A0A919VWH8_9ACTN</name>
<feature type="chain" id="PRO_5039600804" description="Glycosyl hydrolase family 26" evidence="1">
    <location>
        <begin position="21"/>
        <end position="339"/>
    </location>
</feature>
<dbReference type="RefSeq" id="WP_212993862.1">
    <property type="nucleotide sequence ID" value="NZ_BAABEA010000026.1"/>
</dbReference>
<dbReference type="EMBL" id="BOQL01000073">
    <property type="protein sequence ID" value="GIM78372.1"/>
    <property type="molecule type" value="Genomic_DNA"/>
</dbReference>
<evidence type="ECO:0000256" key="1">
    <source>
        <dbReference type="SAM" id="SignalP"/>
    </source>
</evidence>
<proteinExistence type="predicted"/>
<keyword evidence="3" id="KW-1185">Reference proteome</keyword>
<gene>
    <name evidence="2" type="ORF">Aau02nite_80510</name>
</gene>
<keyword evidence="1" id="KW-0732">Signal</keyword>
<evidence type="ECO:0000313" key="3">
    <source>
        <dbReference type="Proteomes" id="UP000681340"/>
    </source>
</evidence>
<evidence type="ECO:0008006" key="4">
    <source>
        <dbReference type="Google" id="ProtNLM"/>
    </source>
</evidence>